<proteinExistence type="predicted"/>
<keyword evidence="2" id="KW-1185">Reference proteome</keyword>
<evidence type="ECO:0000313" key="2">
    <source>
        <dbReference type="Proteomes" id="UP000886653"/>
    </source>
</evidence>
<dbReference type="EMBL" id="MU167259">
    <property type="protein sequence ID" value="KAG0146538.1"/>
    <property type="molecule type" value="Genomic_DNA"/>
</dbReference>
<organism evidence="1 2">
    <name type="scientific">Cronartium quercuum f. sp. fusiforme G11</name>
    <dbReference type="NCBI Taxonomy" id="708437"/>
    <lineage>
        <taxon>Eukaryota</taxon>
        <taxon>Fungi</taxon>
        <taxon>Dikarya</taxon>
        <taxon>Basidiomycota</taxon>
        <taxon>Pucciniomycotina</taxon>
        <taxon>Pucciniomycetes</taxon>
        <taxon>Pucciniales</taxon>
        <taxon>Coleosporiaceae</taxon>
        <taxon>Cronartium</taxon>
    </lineage>
</organism>
<dbReference type="Proteomes" id="UP000886653">
    <property type="component" value="Unassembled WGS sequence"/>
</dbReference>
<accession>A0A9P6NM38</accession>
<reference evidence="1" key="1">
    <citation type="submission" date="2013-11" db="EMBL/GenBank/DDBJ databases">
        <title>Genome sequence of the fusiform rust pathogen reveals effectors for host alternation and coevolution with pine.</title>
        <authorList>
            <consortium name="DOE Joint Genome Institute"/>
            <person name="Smith K."/>
            <person name="Pendleton A."/>
            <person name="Kubisiak T."/>
            <person name="Anderson C."/>
            <person name="Salamov A."/>
            <person name="Aerts A."/>
            <person name="Riley R."/>
            <person name="Clum A."/>
            <person name="Lindquist E."/>
            <person name="Ence D."/>
            <person name="Campbell M."/>
            <person name="Kronenberg Z."/>
            <person name="Feau N."/>
            <person name="Dhillon B."/>
            <person name="Hamelin R."/>
            <person name="Burleigh J."/>
            <person name="Smith J."/>
            <person name="Yandell M."/>
            <person name="Nelson C."/>
            <person name="Grigoriev I."/>
            <person name="Davis J."/>
        </authorList>
    </citation>
    <scope>NUCLEOTIDE SEQUENCE</scope>
    <source>
        <strain evidence="1">G11</strain>
    </source>
</reference>
<comment type="caution">
    <text evidence="1">The sequence shown here is derived from an EMBL/GenBank/DDBJ whole genome shotgun (WGS) entry which is preliminary data.</text>
</comment>
<feature type="non-terminal residue" evidence="1">
    <location>
        <position position="1"/>
    </location>
</feature>
<feature type="non-terminal residue" evidence="1">
    <location>
        <position position="102"/>
    </location>
</feature>
<gene>
    <name evidence="1" type="ORF">CROQUDRAFT_20425</name>
</gene>
<name>A0A9P6NM38_9BASI</name>
<dbReference type="OrthoDB" id="2507283at2759"/>
<evidence type="ECO:0000313" key="1">
    <source>
        <dbReference type="EMBL" id="KAG0146538.1"/>
    </source>
</evidence>
<dbReference type="AlphaFoldDB" id="A0A9P6NM38"/>
<sequence length="102" mass="11526">CTAPNWWMGLIKENAVEQEVKDTYDCSGLPFVLVSLQTVDKFFQAMIQEFGDKFAFSTALKNLQACKMGSLIISKYNSHFNSLALDVEASDEILIDYYKKGL</sequence>
<protein>
    <submittedName>
        <fullName evidence="1">Uncharacterized protein</fullName>
    </submittedName>
</protein>